<evidence type="ECO:0008006" key="3">
    <source>
        <dbReference type="Google" id="ProtNLM"/>
    </source>
</evidence>
<dbReference type="InterPro" id="IPR000836">
    <property type="entry name" value="PRTase_dom"/>
</dbReference>
<dbReference type="SUPFAM" id="SSF53271">
    <property type="entry name" value="PRTase-like"/>
    <property type="match status" value="1"/>
</dbReference>
<dbReference type="RefSeq" id="WP_369018300.1">
    <property type="nucleotide sequence ID" value="NZ_CP121689.1"/>
</dbReference>
<reference evidence="1 2" key="1">
    <citation type="submission" date="2023-03" db="EMBL/GenBank/DDBJ databases">
        <title>Novel Species.</title>
        <authorList>
            <person name="Ma S."/>
        </authorList>
    </citation>
    <scope>NUCLEOTIDE SEQUENCE [LARGE SCALE GENOMIC DNA]</scope>
    <source>
        <strain evidence="1 2">B11</strain>
    </source>
</reference>
<gene>
    <name evidence="1" type="ORF">QBE54_11320</name>
</gene>
<name>A0ABZ2YC26_9BACT</name>
<accession>A0ABZ2YC26</accession>
<organism evidence="1 2">
    <name type="scientific">Thermatribacter velox</name>
    <dbReference type="NCBI Taxonomy" id="3039681"/>
    <lineage>
        <taxon>Bacteria</taxon>
        <taxon>Pseudomonadati</taxon>
        <taxon>Atribacterota</taxon>
        <taxon>Atribacteria</taxon>
        <taxon>Atribacterales</taxon>
        <taxon>Thermatribacteraceae</taxon>
        <taxon>Thermatribacter</taxon>
    </lineage>
</organism>
<dbReference type="CDD" id="cd06223">
    <property type="entry name" value="PRTases_typeI"/>
    <property type="match status" value="1"/>
</dbReference>
<protein>
    <recommendedName>
        <fullName evidence="3">Phosphoribosyltransferase domain-containing protein</fullName>
    </recommendedName>
</protein>
<dbReference type="Proteomes" id="UP001461341">
    <property type="component" value="Chromosome"/>
</dbReference>
<dbReference type="InterPro" id="IPR029057">
    <property type="entry name" value="PRTase-like"/>
</dbReference>
<evidence type="ECO:0000313" key="2">
    <source>
        <dbReference type="Proteomes" id="UP001461341"/>
    </source>
</evidence>
<sequence>MGEGQRKLMLITLEELMKRVEVLLPLIRGWNPDLLVGASNGGIIIAGILNQFLNRELRTLDFDESKQEVRWEAVGNLPGKRVLLISAYPIPEQLLHHIENFLKERGALSIVYLVGVGSGGDYSCFPELSREETVFPWEPSEN</sequence>
<dbReference type="EMBL" id="CP121689">
    <property type="protein sequence ID" value="WZL76142.1"/>
    <property type="molecule type" value="Genomic_DNA"/>
</dbReference>
<evidence type="ECO:0000313" key="1">
    <source>
        <dbReference type="EMBL" id="WZL76142.1"/>
    </source>
</evidence>
<proteinExistence type="predicted"/>
<dbReference type="Gene3D" id="3.40.50.2020">
    <property type="match status" value="1"/>
</dbReference>
<keyword evidence="2" id="KW-1185">Reference proteome</keyword>